<evidence type="ECO:0000313" key="2">
    <source>
        <dbReference type="EMBL" id="RNL80112.1"/>
    </source>
</evidence>
<keyword evidence="1" id="KW-1133">Transmembrane helix</keyword>
<keyword evidence="1" id="KW-0472">Membrane</keyword>
<name>A0A3N0DWX0_9ACTN</name>
<keyword evidence="1" id="KW-0812">Transmembrane</keyword>
<feature type="transmembrane region" description="Helical" evidence="1">
    <location>
        <begin position="40"/>
        <end position="68"/>
    </location>
</feature>
<keyword evidence="3" id="KW-1185">Reference proteome</keyword>
<dbReference type="Proteomes" id="UP000277094">
    <property type="component" value="Unassembled WGS sequence"/>
</dbReference>
<gene>
    <name evidence="2" type="ORF">EFL95_14475</name>
</gene>
<sequence length="108" mass="10821">MEQPLLPVLAHHLGGRLFVVLWGGMAAASVSAGPADVRPALVLGLIGACALGLPLLQVLAVAGVGWLVLDGFVAHSYGDLAFGGSDLALLPLVLLVVGLAALVPGARR</sequence>
<feature type="transmembrane region" description="Helical" evidence="1">
    <location>
        <begin position="13"/>
        <end position="33"/>
    </location>
</feature>
<dbReference type="AlphaFoldDB" id="A0A3N0DWX0"/>
<evidence type="ECO:0000256" key="1">
    <source>
        <dbReference type="SAM" id="Phobius"/>
    </source>
</evidence>
<protein>
    <submittedName>
        <fullName evidence="2">Uncharacterized protein</fullName>
    </submittedName>
</protein>
<feature type="transmembrane region" description="Helical" evidence="1">
    <location>
        <begin position="88"/>
        <end position="106"/>
    </location>
</feature>
<comment type="caution">
    <text evidence="2">The sequence shown here is derived from an EMBL/GenBank/DDBJ whole genome shotgun (WGS) entry which is preliminary data.</text>
</comment>
<evidence type="ECO:0000313" key="3">
    <source>
        <dbReference type="Proteomes" id="UP000277094"/>
    </source>
</evidence>
<dbReference type="RefSeq" id="WP_123234614.1">
    <property type="nucleotide sequence ID" value="NZ_RJSG01000002.1"/>
</dbReference>
<dbReference type="EMBL" id="RJSG01000002">
    <property type="protein sequence ID" value="RNL80112.1"/>
    <property type="molecule type" value="Genomic_DNA"/>
</dbReference>
<reference evidence="2 3" key="1">
    <citation type="submission" date="2018-11" db="EMBL/GenBank/DDBJ databases">
        <authorList>
            <person name="Li F."/>
        </authorList>
    </citation>
    <scope>NUCLEOTIDE SEQUENCE [LARGE SCALE GENOMIC DNA]</scope>
    <source>
        <strain evidence="2 3">KIS18-7</strain>
    </source>
</reference>
<accession>A0A3N0DWX0</accession>
<proteinExistence type="predicted"/>
<organism evidence="2 3">
    <name type="scientific">Nocardioides marmorisolisilvae</name>
    <dbReference type="NCBI Taxonomy" id="1542737"/>
    <lineage>
        <taxon>Bacteria</taxon>
        <taxon>Bacillati</taxon>
        <taxon>Actinomycetota</taxon>
        <taxon>Actinomycetes</taxon>
        <taxon>Propionibacteriales</taxon>
        <taxon>Nocardioidaceae</taxon>
        <taxon>Nocardioides</taxon>
    </lineage>
</organism>